<dbReference type="AlphaFoldDB" id="A0A819TQH4"/>
<name>A0A819TQH4_9BILA</name>
<evidence type="ECO:0000313" key="3">
    <source>
        <dbReference type="Proteomes" id="UP000663844"/>
    </source>
</evidence>
<evidence type="ECO:0000256" key="1">
    <source>
        <dbReference type="SAM" id="Phobius"/>
    </source>
</evidence>
<accession>A0A819TQH4</accession>
<dbReference type="EMBL" id="CAJOAZ010004631">
    <property type="protein sequence ID" value="CAF4068509.1"/>
    <property type="molecule type" value="Genomic_DNA"/>
</dbReference>
<protein>
    <submittedName>
        <fullName evidence="2">Uncharacterized protein</fullName>
    </submittedName>
</protein>
<keyword evidence="1" id="KW-0812">Transmembrane</keyword>
<evidence type="ECO:0000313" key="2">
    <source>
        <dbReference type="EMBL" id="CAF4068509.1"/>
    </source>
</evidence>
<keyword evidence="1" id="KW-1133">Transmembrane helix</keyword>
<feature type="transmembrane region" description="Helical" evidence="1">
    <location>
        <begin position="34"/>
        <end position="62"/>
    </location>
</feature>
<organism evidence="2 3">
    <name type="scientific">Adineta steineri</name>
    <dbReference type="NCBI Taxonomy" id="433720"/>
    <lineage>
        <taxon>Eukaryota</taxon>
        <taxon>Metazoa</taxon>
        <taxon>Spiralia</taxon>
        <taxon>Gnathifera</taxon>
        <taxon>Rotifera</taxon>
        <taxon>Eurotatoria</taxon>
        <taxon>Bdelloidea</taxon>
        <taxon>Adinetida</taxon>
        <taxon>Adinetidae</taxon>
        <taxon>Adineta</taxon>
    </lineage>
</organism>
<gene>
    <name evidence="2" type="ORF">OXD698_LOCUS33574</name>
</gene>
<comment type="caution">
    <text evidence="2">The sequence shown here is derived from an EMBL/GenBank/DDBJ whole genome shotgun (WGS) entry which is preliminary data.</text>
</comment>
<dbReference type="Proteomes" id="UP000663844">
    <property type="component" value="Unassembled WGS sequence"/>
</dbReference>
<sequence>MLSSYSSLFWLINFSMHAYHFLRDYQCFISTKDYILDIITVVMNIMSSLVLIFIATLIIYLISCRHGLNHNLELILSNSKMYIVKLFDVKAQTSICTSIINLPKFMPMTTYRYFIIDENVTSGCINNLINEARKTQRYVCYFSNNMNFDEMFIQIEFINNSQSFIVVFNLSRVCSWEALVEINRLFPFVFKPTNRVYVWGQMDDYVNCKELGIDLFSGSYSKKDLIDMRDNFKWWYNCTFKHNRHCPQLLDYQDIDGPSCSCSYRPYKHQDASWTVVNAIAYTFGQYTDDSNHYNNFQLCLSISSLVHVVNNKWSQQEIDIYRTTCQLKHNVNIFHMFIA</sequence>
<keyword evidence="1" id="KW-0472">Membrane</keyword>
<proteinExistence type="predicted"/>
<reference evidence="2" key="1">
    <citation type="submission" date="2021-02" db="EMBL/GenBank/DDBJ databases">
        <authorList>
            <person name="Nowell W R."/>
        </authorList>
    </citation>
    <scope>NUCLEOTIDE SEQUENCE</scope>
</reference>